<evidence type="ECO:0000313" key="2">
    <source>
        <dbReference type="EMBL" id="AEX52104.1"/>
    </source>
</evidence>
<dbReference type="KEGG" id="raq:Rahaq2_2248"/>
<evidence type="ECO:0008006" key="4">
    <source>
        <dbReference type="Google" id="ProtNLM"/>
    </source>
</evidence>
<keyword evidence="3" id="KW-1185">Reference proteome</keyword>
<name>H2IZB7_RAHAC</name>
<protein>
    <recommendedName>
        <fullName evidence="4">DUF1318 domain-containing protein</fullName>
    </recommendedName>
</protein>
<dbReference type="STRING" id="745277.Rahaq2_2248"/>
<accession>H2IZB7</accession>
<dbReference type="Proteomes" id="UP000009010">
    <property type="component" value="Chromosome"/>
</dbReference>
<keyword evidence="1" id="KW-0732">Signal</keyword>
<reference evidence="2 3" key="1">
    <citation type="journal article" date="2012" name="J. Bacteriol.">
        <title>Complete Genome Sequence of Rahnella aquatilis CIP 78.65.</title>
        <authorList>
            <person name="Martinez R.J."/>
            <person name="Bruce D."/>
            <person name="Detter C."/>
            <person name="Goodwin L.A."/>
            <person name="Han J."/>
            <person name="Han C.S."/>
            <person name="Held B."/>
            <person name="Land M.L."/>
            <person name="Mikhailova N."/>
            <person name="Nolan M."/>
            <person name="Pennacchio L."/>
            <person name="Pitluck S."/>
            <person name="Tapia R."/>
            <person name="Woyke T."/>
            <person name="Sobecky P.A."/>
        </authorList>
    </citation>
    <scope>NUCLEOTIDE SEQUENCE [LARGE SCALE GENOMIC DNA]</scope>
    <source>
        <strain evidence="3">ATCC 33071 / DSM 4594 / JCM 1683 / NBRC 105701 / NCIMB 13365 / CIP 78.65</strain>
    </source>
</reference>
<dbReference type="eggNOG" id="COG3784">
    <property type="taxonomic scope" value="Bacteria"/>
</dbReference>
<organism evidence="2 3">
    <name type="scientific">Rahnella aquatilis (strain ATCC 33071 / DSM 4594 / JCM 1683 / NBRC 105701 / NCIMB 13365 / CIP 78.65)</name>
    <dbReference type="NCBI Taxonomy" id="745277"/>
    <lineage>
        <taxon>Bacteria</taxon>
        <taxon>Pseudomonadati</taxon>
        <taxon>Pseudomonadota</taxon>
        <taxon>Gammaproteobacteria</taxon>
        <taxon>Enterobacterales</taxon>
        <taxon>Yersiniaceae</taxon>
        <taxon>Rahnella</taxon>
    </lineage>
</organism>
<dbReference type="AlphaFoldDB" id="H2IZB7"/>
<dbReference type="Pfam" id="PF07027">
    <property type="entry name" value="DUF1318"/>
    <property type="match status" value="1"/>
</dbReference>
<dbReference type="PIRSF" id="PIRSF025560">
    <property type="entry name" value="UCP025560"/>
    <property type="match status" value="1"/>
</dbReference>
<sequence>MSGLFIKKNGIKKNSIKKISLMLAVAGLLFCSQAFALTLNEAKQQGRVGETLSGYLAPLKQDAETVALASKINDARQQQYEQVARDNNVSTDDVAKLAGQKLVARAGKGEYVRGINGQWLQK</sequence>
<dbReference type="InterPro" id="IPR008309">
    <property type="entry name" value="YdbL"/>
</dbReference>
<gene>
    <name evidence="2" type="ordered locus">Rahaq2_2248</name>
</gene>
<dbReference type="HOGENOM" id="CLU_146585_1_0_6"/>
<proteinExistence type="predicted"/>
<evidence type="ECO:0000256" key="1">
    <source>
        <dbReference type="SAM" id="SignalP"/>
    </source>
</evidence>
<reference evidence="3" key="2">
    <citation type="submission" date="2012-01" db="EMBL/GenBank/DDBJ databases">
        <title>Complete sequence of chromosome of Rahnella aquatilis CIP 78.65.</title>
        <authorList>
            <person name="Lucas S."/>
            <person name="Han J."/>
            <person name="Lapidus A."/>
            <person name="Cheng J.-F."/>
            <person name="Goodwin L."/>
            <person name="Pitluck S."/>
            <person name="Peters L."/>
            <person name="Ovchinnikova G."/>
            <person name="Held B."/>
            <person name="Detter J.C."/>
            <person name="Han C."/>
            <person name="Tapia R."/>
            <person name="Land M."/>
            <person name="Hauser L."/>
            <person name="Kyrpides N."/>
            <person name="Ivanova N."/>
            <person name="Pagani I."/>
            <person name="Sobecky P."/>
            <person name="Martinez R."/>
            <person name="Woyke T."/>
        </authorList>
    </citation>
    <scope>NUCLEOTIDE SEQUENCE [LARGE SCALE GENOMIC DNA]</scope>
    <source>
        <strain evidence="3">ATCC 33071 / DSM 4594 / JCM 1683 / NBRC 105701 / NCIMB 13365 / CIP 78.65</strain>
    </source>
</reference>
<evidence type="ECO:0000313" key="3">
    <source>
        <dbReference type="Proteomes" id="UP000009010"/>
    </source>
</evidence>
<feature type="chain" id="PRO_5003562853" description="DUF1318 domain-containing protein" evidence="1">
    <location>
        <begin position="37"/>
        <end position="122"/>
    </location>
</feature>
<dbReference type="EMBL" id="CP003244">
    <property type="protein sequence ID" value="AEX52104.1"/>
    <property type="molecule type" value="Genomic_DNA"/>
</dbReference>
<feature type="signal peptide" evidence="1">
    <location>
        <begin position="1"/>
        <end position="36"/>
    </location>
</feature>
<dbReference type="PATRIC" id="fig|745277.3.peg.2164"/>